<reference evidence="3 4" key="1">
    <citation type="journal article" date="2023" name="bioRxiv">
        <title>Conserved and derived expression patterns and positive selection on dental genes reveal complex evolutionary context of ever-growing rodent molars.</title>
        <authorList>
            <person name="Calamari Z.T."/>
            <person name="Song A."/>
            <person name="Cohen E."/>
            <person name="Akter M."/>
            <person name="Roy R.D."/>
            <person name="Hallikas O."/>
            <person name="Christensen M.M."/>
            <person name="Li P."/>
            <person name="Marangoni P."/>
            <person name="Jernvall J."/>
            <person name="Klein O.D."/>
        </authorList>
    </citation>
    <scope>NUCLEOTIDE SEQUENCE [LARGE SCALE GENOMIC DNA]</scope>
    <source>
        <strain evidence="3">V071</strain>
    </source>
</reference>
<proteinExistence type="predicted"/>
<dbReference type="InterPro" id="IPR022175">
    <property type="entry name" value="BCAS3_dom"/>
</dbReference>
<dbReference type="EMBL" id="JBBHLL010000019">
    <property type="protein sequence ID" value="KAK7829929.1"/>
    <property type="molecule type" value="Genomic_DNA"/>
</dbReference>
<evidence type="ECO:0000259" key="2">
    <source>
        <dbReference type="Pfam" id="PF12490"/>
    </source>
</evidence>
<dbReference type="InterPro" id="IPR045142">
    <property type="entry name" value="BCAS3-like"/>
</dbReference>
<evidence type="ECO:0000313" key="3">
    <source>
        <dbReference type="EMBL" id="KAK7829929.1"/>
    </source>
</evidence>
<comment type="caution">
    <text evidence="3">The sequence shown here is derived from an EMBL/GenBank/DDBJ whole genome shotgun (WGS) entry which is preliminary data.</text>
</comment>
<dbReference type="Proteomes" id="UP001488838">
    <property type="component" value="Unassembled WGS sequence"/>
</dbReference>
<protein>
    <recommendedName>
        <fullName evidence="2">BCAS3 domain-containing protein</fullName>
    </recommendedName>
</protein>
<dbReference type="GO" id="GO:0042594">
    <property type="term" value="P:response to starvation"/>
    <property type="evidence" value="ECO:0007669"/>
    <property type="project" value="TreeGrafter"/>
</dbReference>
<accession>A0AAW0JT96</accession>
<feature type="domain" description="BCAS3" evidence="2">
    <location>
        <begin position="230"/>
        <end position="271"/>
    </location>
</feature>
<dbReference type="Pfam" id="PF12490">
    <property type="entry name" value="BCAS3"/>
    <property type="match status" value="1"/>
</dbReference>
<dbReference type="PANTHER" id="PTHR13268">
    <property type="entry name" value="BREAST CARCINOMA AMPLIFIED SEQUENCE 3"/>
    <property type="match status" value="1"/>
</dbReference>
<feature type="region of interest" description="Disordered" evidence="1">
    <location>
        <begin position="204"/>
        <end position="230"/>
    </location>
</feature>
<dbReference type="AlphaFoldDB" id="A0AAW0JT96"/>
<sequence length="350" mass="38540">MYLLMLNEFSSNFLYIFPPFPPRPYLFGAGCFSIKAPCKVKPPPQISPSKSMGGEFCVAAVFGTSRSWFANNAGLKREKDQSKQVVVESLYIISCYGTLVEHMIEPRPLSTAPKISDDTPLEMMTSPRASWTLVRTPQWNELQPPFNANHPLLLAAEAVHYYQLLLAGSAGEVDAEVFSRPSSGLRCVPEEDRALGNVLLLSEKAPLPPGSPGPITRHGSYDSLASDHSGQEDEEWLSQVEIVTHTGPHRRLWMGPQFQFKTIHPSGQTTVISSSSSVLQSHGPSDTPQPLLDFDTDDLDLNSLSKECHCSGKMHCFPNGQIGASLNYAFIDLFLVQNGTKEVSVTRKKC</sequence>
<gene>
    <name evidence="3" type="ORF">U0070_003384</name>
</gene>
<dbReference type="GO" id="GO:0006914">
    <property type="term" value="P:autophagy"/>
    <property type="evidence" value="ECO:0007669"/>
    <property type="project" value="InterPro"/>
</dbReference>
<organism evidence="3 4">
    <name type="scientific">Myodes glareolus</name>
    <name type="common">Bank vole</name>
    <name type="synonym">Clethrionomys glareolus</name>
    <dbReference type="NCBI Taxonomy" id="447135"/>
    <lineage>
        <taxon>Eukaryota</taxon>
        <taxon>Metazoa</taxon>
        <taxon>Chordata</taxon>
        <taxon>Craniata</taxon>
        <taxon>Vertebrata</taxon>
        <taxon>Euteleostomi</taxon>
        <taxon>Mammalia</taxon>
        <taxon>Eutheria</taxon>
        <taxon>Euarchontoglires</taxon>
        <taxon>Glires</taxon>
        <taxon>Rodentia</taxon>
        <taxon>Myomorpha</taxon>
        <taxon>Muroidea</taxon>
        <taxon>Cricetidae</taxon>
        <taxon>Arvicolinae</taxon>
        <taxon>Myodes</taxon>
    </lineage>
</organism>
<keyword evidence="4" id="KW-1185">Reference proteome</keyword>
<evidence type="ECO:0000313" key="4">
    <source>
        <dbReference type="Proteomes" id="UP001488838"/>
    </source>
</evidence>
<dbReference type="GO" id="GO:0005737">
    <property type="term" value="C:cytoplasm"/>
    <property type="evidence" value="ECO:0007669"/>
    <property type="project" value="TreeGrafter"/>
</dbReference>
<evidence type="ECO:0000256" key="1">
    <source>
        <dbReference type="SAM" id="MobiDB-lite"/>
    </source>
</evidence>
<dbReference type="PANTHER" id="PTHR13268:SF0">
    <property type="entry name" value="BCAS3 MICROTUBULE ASSOCIATED CELL MIGRATION FACTOR"/>
    <property type="match status" value="1"/>
</dbReference>
<name>A0AAW0JT96_MYOGA</name>